<organism evidence="1 2">
    <name type="scientific">Acaulospora colombiana</name>
    <dbReference type="NCBI Taxonomy" id="27376"/>
    <lineage>
        <taxon>Eukaryota</taxon>
        <taxon>Fungi</taxon>
        <taxon>Fungi incertae sedis</taxon>
        <taxon>Mucoromycota</taxon>
        <taxon>Glomeromycotina</taxon>
        <taxon>Glomeromycetes</taxon>
        <taxon>Diversisporales</taxon>
        <taxon>Acaulosporaceae</taxon>
        <taxon>Acaulospora</taxon>
    </lineage>
</organism>
<gene>
    <name evidence="1" type="ORF">ACOLOM_LOCUS14411</name>
</gene>
<feature type="non-terminal residue" evidence="1">
    <location>
        <position position="1"/>
    </location>
</feature>
<sequence>LFITPFEKLETEHIMELELHPKLKEVVLLGGCSVDAERYIEHLRCSSKMFIT</sequence>
<keyword evidence="2" id="KW-1185">Reference proteome</keyword>
<feature type="non-terminal residue" evidence="1">
    <location>
        <position position="52"/>
    </location>
</feature>
<comment type="caution">
    <text evidence="1">The sequence shown here is derived from an EMBL/GenBank/DDBJ whole genome shotgun (WGS) entry which is preliminary data.</text>
</comment>
<name>A0ACA9R953_9GLOM</name>
<dbReference type="EMBL" id="CAJVPT010073625">
    <property type="protein sequence ID" value="CAG8783181.1"/>
    <property type="molecule type" value="Genomic_DNA"/>
</dbReference>
<protein>
    <submittedName>
        <fullName evidence="1">3708_t:CDS:1</fullName>
    </submittedName>
</protein>
<proteinExistence type="predicted"/>
<reference evidence="1" key="1">
    <citation type="submission" date="2021-06" db="EMBL/GenBank/DDBJ databases">
        <authorList>
            <person name="Kallberg Y."/>
            <person name="Tangrot J."/>
            <person name="Rosling A."/>
        </authorList>
    </citation>
    <scope>NUCLEOTIDE SEQUENCE</scope>
    <source>
        <strain evidence="1">CL356</strain>
    </source>
</reference>
<dbReference type="Proteomes" id="UP000789525">
    <property type="component" value="Unassembled WGS sequence"/>
</dbReference>
<accession>A0ACA9R953</accession>
<evidence type="ECO:0000313" key="2">
    <source>
        <dbReference type="Proteomes" id="UP000789525"/>
    </source>
</evidence>
<evidence type="ECO:0000313" key="1">
    <source>
        <dbReference type="EMBL" id="CAG8783181.1"/>
    </source>
</evidence>